<gene>
    <name evidence="3" type="ORF">I8J32_006805</name>
</gene>
<dbReference type="KEGG" id="lsf:I8J32_006805"/>
<dbReference type="AlphaFoldDB" id="A0A975ATQ2"/>
<dbReference type="EMBL" id="CP071518">
    <property type="protein sequence ID" value="QSX79553.1"/>
    <property type="molecule type" value="Genomic_DNA"/>
</dbReference>
<feature type="chain" id="PRO_5036962399" description="YMGG-like Gly-zipper domain-containing protein" evidence="2">
    <location>
        <begin position="22"/>
        <end position="152"/>
    </location>
</feature>
<protein>
    <recommendedName>
        <fullName evidence="5">YMGG-like Gly-zipper domain-containing protein</fullName>
    </recommendedName>
</protein>
<proteinExistence type="predicted"/>
<dbReference type="RefSeq" id="WP_200616343.1">
    <property type="nucleotide sequence ID" value="NZ_CP071518.1"/>
</dbReference>
<feature type="signal peptide" evidence="2">
    <location>
        <begin position="1"/>
        <end position="21"/>
    </location>
</feature>
<dbReference type="Proteomes" id="UP000639274">
    <property type="component" value="Chromosome"/>
</dbReference>
<keyword evidence="4" id="KW-1185">Reference proteome</keyword>
<keyword evidence="2" id="KW-0732">Signal</keyword>
<evidence type="ECO:0000256" key="2">
    <source>
        <dbReference type="SAM" id="SignalP"/>
    </source>
</evidence>
<sequence length="152" mass="15488">MRAIHWLSGLALLTVALHAQAAVGQQVYPAKGQSPGQQASDESQCGAWATEQSGFDPAHPPVPATATNAPVTGSGARVRGAAAGATVGAIGGNDVGNAAAKGAVVGGVVRRNRNRMAASQQNQANAQQVQGMEHSYRMARKSCLEGRGYTVN</sequence>
<feature type="region of interest" description="Disordered" evidence="1">
    <location>
        <begin position="30"/>
        <end position="59"/>
    </location>
</feature>
<reference evidence="3 4" key="1">
    <citation type="submission" date="2021-03" db="EMBL/GenBank/DDBJ databases">
        <title>Lysobacter sp. nov. isolated from soil of gangwondo yeongwol, south Korea.</title>
        <authorList>
            <person name="Kim K.R."/>
            <person name="Kim K.H."/>
            <person name="Jeon C.O."/>
        </authorList>
    </citation>
    <scope>NUCLEOTIDE SEQUENCE [LARGE SCALE GENOMIC DNA]</scope>
    <source>
        <strain evidence="3 4">R19</strain>
    </source>
</reference>
<evidence type="ECO:0000313" key="4">
    <source>
        <dbReference type="Proteomes" id="UP000639274"/>
    </source>
</evidence>
<accession>A0A975ATQ2</accession>
<evidence type="ECO:0000256" key="1">
    <source>
        <dbReference type="SAM" id="MobiDB-lite"/>
    </source>
</evidence>
<organism evidence="3 4">
    <name type="scientific">Agrilutibacter solisilvae</name>
    <dbReference type="NCBI Taxonomy" id="2763317"/>
    <lineage>
        <taxon>Bacteria</taxon>
        <taxon>Pseudomonadati</taxon>
        <taxon>Pseudomonadota</taxon>
        <taxon>Gammaproteobacteria</taxon>
        <taxon>Lysobacterales</taxon>
        <taxon>Lysobacteraceae</taxon>
        <taxon>Agrilutibacter</taxon>
    </lineage>
</organism>
<feature type="compositionally biased region" description="Polar residues" evidence="1">
    <location>
        <begin position="34"/>
        <end position="43"/>
    </location>
</feature>
<evidence type="ECO:0000313" key="3">
    <source>
        <dbReference type="EMBL" id="QSX79553.1"/>
    </source>
</evidence>
<name>A0A975ATQ2_9GAMM</name>
<evidence type="ECO:0008006" key="5">
    <source>
        <dbReference type="Google" id="ProtNLM"/>
    </source>
</evidence>